<evidence type="ECO:0000256" key="4">
    <source>
        <dbReference type="ARBA" id="ARBA00022475"/>
    </source>
</evidence>
<comment type="function">
    <text evidence="9">Converts cobyric acid to cobinamide by the addition of aminopropanol on the F carboxylic group.</text>
</comment>
<evidence type="ECO:0000313" key="11">
    <source>
        <dbReference type="EMBL" id="KUJ46014.1"/>
    </source>
</evidence>
<feature type="compositionally biased region" description="Basic and acidic residues" evidence="10">
    <location>
        <begin position="1"/>
        <end position="12"/>
    </location>
</feature>
<name>A0A9X0LDE1_9ACTN</name>
<comment type="caution">
    <text evidence="11">The sequence shown here is derived from an EMBL/GenBank/DDBJ whole genome shotgun (WGS) entry which is preliminary data.</text>
</comment>
<reference evidence="11 12" key="1">
    <citation type="submission" date="2015-10" db="EMBL/GenBank/DDBJ databases">
        <authorList>
            <person name="Ju K.-S."/>
            <person name="Doroghazi J.R."/>
            <person name="Metcalf W.W."/>
        </authorList>
    </citation>
    <scope>NUCLEOTIDE SEQUENCE [LARGE SCALE GENOMIC DNA]</scope>
    <source>
        <strain evidence="11 12">NRRL B-24793</strain>
    </source>
</reference>
<feature type="region of interest" description="Disordered" evidence="10">
    <location>
        <begin position="1"/>
        <end position="23"/>
    </location>
</feature>
<keyword evidence="7 9" id="KW-1133">Transmembrane helix</keyword>
<organism evidence="11 12">
    <name type="scientific">Micromonospora maris</name>
    <dbReference type="NCBI Taxonomy" id="1003110"/>
    <lineage>
        <taxon>Bacteria</taxon>
        <taxon>Bacillati</taxon>
        <taxon>Actinomycetota</taxon>
        <taxon>Actinomycetes</taxon>
        <taxon>Micromonosporales</taxon>
        <taxon>Micromonosporaceae</taxon>
        <taxon>Micromonospora</taxon>
    </lineage>
</organism>
<evidence type="ECO:0000256" key="5">
    <source>
        <dbReference type="ARBA" id="ARBA00022573"/>
    </source>
</evidence>
<dbReference type="GO" id="GO:0009236">
    <property type="term" value="P:cobalamin biosynthetic process"/>
    <property type="evidence" value="ECO:0007669"/>
    <property type="project" value="UniProtKB-UniRule"/>
</dbReference>
<dbReference type="PANTHER" id="PTHR34308">
    <property type="entry name" value="COBALAMIN BIOSYNTHESIS PROTEIN CBIB"/>
    <property type="match status" value="1"/>
</dbReference>
<keyword evidence="12" id="KW-1185">Reference proteome</keyword>
<feature type="transmembrane region" description="Helical" evidence="9">
    <location>
        <begin position="341"/>
        <end position="361"/>
    </location>
</feature>
<dbReference type="NCBIfam" id="NF002276">
    <property type="entry name" value="PRK01209.1-4"/>
    <property type="match status" value="1"/>
</dbReference>
<dbReference type="Pfam" id="PF03186">
    <property type="entry name" value="CobD_Cbib"/>
    <property type="match status" value="1"/>
</dbReference>
<keyword evidence="5 9" id="KW-0169">Cobalamin biosynthesis</keyword>
<dbReference type="EMBL" id="LMWI01000002">
    <property type="protein sequence ID" value="KUJ46014.1"/>
    <property type="molecule type" value="Genomic_DNA"/>
</dbReference>
<gene>
    <name evidence="9" type="primary">cobD</name>
    <name evidence="11" type="ORF">ADL17_23865</name>
</gene>
<dbReference type="AlphaFoldDB" id="A0A9X0LDE1"/>
<comment type="caution">
    <text evidence="9">Lacks conserved residue(s) required for the propagation of feature annotation.</text>
</comment>
<evidence type="ECO:0000313" key="12">
    <source>
        <dbReference type="Proteomes" id="UP000053246"/>
    </source>
</evidence>
<comment type="subcellular location">
    <subcellularLocation>
        <location evidence="1 9">Cell membrane</location>
        <topology evidence="1 9">Multi-pass membrane protein</topology>
    </subcellularLocation>
</comment>
<dbReference type="HAMAP" id="MF_00024">
    <property type="entry name" value="CobD_CbiB"/>
    <property type="match status" value="1"/>
</dbReference>
<dbReference type="GO" id="GO:0005886">
    <property type="term" value="C:plasma membrane"/>
    <property type="evidence" value="ECO:0007669"/>
    <property type="project" value="UniProtKB-SubCell"/>
</dbReference>
<evidence type="ECO:0000256" key="2">
    <source>
        <dbReference type="ARBA" id="ARBA00004953"/>
    </source>
</evidence>
<dbReference type="OMA" id="RWHPLVG"/>
<dbReference type="InterPro" id="IPR004485">
    <property type="entry name" value="Cobalamin_biosynth_CobD/CbiB"/>
</dbReference>
<dbReference type="GO" id="GO:0048472">
    <property type="term" value="F:threonine-phosphate decarboxylase activity"/>
    <property type="evidence" value="ECO:0007669"/>
    <property type="project" value="InterPro"/>
</dbReference>
<evidence type="ECO:0000256" key="9">
    <source>
        <dbReference type="HAMAP-Rule" id="MF_00024"/>
    </source>
</evidence>
<dbReference type="GO" id="GO:0015420">
    <property type="term" value="F:ABC-type vitamin B12 transporter activity"/>
    <property type="evidence" value="ECO:0007669"/>
    <property type="project" value="UniProtKB-UniRule"/>
</dbReference>
<dbReference type="PANTHER" id="PTHR34308:SF1">
    <property type="entry name" value="COBALAMIN BIOSYNTHESIS PROTEIN CBIB"/>
    <property type="match status" value="1"/>
</dbReference>
<keyword evidence="8 9" id="KW-0472">Membrane</keyword>
<sequence length="419" mass="42897">MGGSRSRCDRLPGDGGRLVLASPAGRPAGPSWIEPVDVPGSARLPAGGGVVQHAGAVANAAGLVAGYALDALFGDPRRGHPVAGFGRAAAALERRLYRPDRLAGAAFTALAVSAPVLVGAAAAFATRRRPVARATLVAAGTWAVLGGRSLRHEAKAMGRELRSGDVPAARHRLGNLCGRDPSTLDEPELARATVESVAENTSDAVVAPLVWGAVAGLPGLLGYRAANTLDAMVGHRNARYDRFGTPAARLDDLLNLVPARLTGLLTVALAPVGHGDREQAWRVWRRDRADHPSPNAGQCEAAMAGALGVRLGGRNVYFGRSEARPFLGDGPRPEARHLSRAARISGAVGLAALGLAAVYPLTVGRLTTAVTRRTIGTGALIAIRSTSARSIAARLTRDRSGAAGAGVVGSGAVASGRGR</sequence>
<evidence type="ECO:0000256" key="10">
    <source>
        <dbReference type="SAM" id="MobiDB-lite"/>
    </source>
</evidence>
<feature type="transmembrane region" description="Helical" evidence="9">
    <location>
        <begin position="102"/>
        <end position="125"/>
    </location>
</feature>
<dbReference type="Proteomes" id="UP000053246">
    <property type="component" value="Unassembled WGS sequence"/>
</dbReference>
<keyword evidence="6 9" id="KW-0812">Transmembrane</keyword>
<evidence type="ECO:0000256" key="8">
    <source>
        <dbReference type="ARBA" id="ARBA00023136"/>
    </source>
</evidence>
<evidence type="ECO:0000256" key="1">
    <source>
        <dbReference type="ARBA" id="ARBA00004651"/>
    </source>
</evidence>
<accession>A0A9X0LDE1</accession>
<evidence type="ECO:0000256" key="3">
    <source>
        <dbReference type="ARBA" id="ARBA00006263"/>
    </source>
</evidence>
<evidence type="ECO:0000256" key="6">
    <source>
        <dbReference type="ARBA" id="ARBA00022692"/>
    </source>
</evidence>
<evidence type="ECO:0000256" key="7">
    <source>
        <dbReference type="ARBA" id="ARBA00022989"/>
    </source>
</evidence>
<keyword evidence="4 9" id="KW-1003">Cell membrane</keyword>
<proteinExistence type="inferred from homology"/>
<comment type="similarity">
    <text evidence="3 9">Belongs to the CobD/CbiB family.</text>
</comment>
<protein>
    <recommendedName>
        <fullName evidence="9">Cobalamin biosynthesis protein CobD</fullName>
    </recommendedName>
</protein>
<comment type="pathway">
    <text evidence="2 9">Cofactor biosynthesis; adenosylcobalamin biosynthesis.</text>
</comment>
<dbReference type="NCBIfam" id="TIGR00380">
    <property type="entry name" value="cobal_cbiB"/>
    <property type="match status" value="1"/>
</dbReference>